<dbReference type="GO" id="GO:0008270">
    <property type="term" value="F:zinc ion binding"/>
    <property type="evidence" value="ECO:0007669"/>
    <property type="project" value="InterPro"/>
</dbReference>
<comment type="subcellular location">
    <subcellularLocation>
        <location evidence="1">Nucleus</location>
    </subcellularLocation>
</comment>
<evidence type="ECO:0000256" key="1">
    <source>
        <dbReference type="ARBA" id="ARBA00004123"/>
    </source>
</evidence>
<feature type="region of interest" description="Disordered" evidence="7">
    <location>
        <begin position="117"/>
        <end position="142"/>
    </location>
</feature>
<dbReference type="EMBL" id="BN001308">
    <property type="protein sequence ID" value="CBF88998.1"/>
    <property type="molecule type" value="Genomic_DNA"/>
</dbReference>
<protein>
    <submittedName>
        <fullName evidence="8">Zn(II)2Cys6 transcription factor (Eurofung)</fullName>
    </submittedName>
</protein>
<keyword evidence="2" id="KW-0862">Zinc</keyword>
<dbReference type="InterPro" id="IPR051089">
    <property type="entry name" value="prtT"/>
</dbReference>
<keyword evidence="6" id="KW-0539">Nucleus</keyword>
<evidence type="ECO:0000313" key="9">
    <source>
        <dbReference type="Proteomes" id="UP000000560"/>
    </source>
</evidence>
<organism evidence="8 9">
    <name type="scientific">Emericella nidulans (strain FGSC A4 / ATCC 38163 / CBS 112.46 / NRRL 194 / M139)</name>
    <name type="common">Aspergillus nidulans</name>
    <dbReference type="NCBI Taxonomy" id="227321"/>
    <lineage>
        <taxon>Eukaryota</taxon>
        <taxon>Fungi</taxon>
        <taxon>Dikarya</taxon>
        <taxon>Ascomycota</taxon>
        <taxon>Pezizomycotina</taxon>
        <taxon>Eurotiomycetes</taxon>
        <taxon>Eurotiomycetidae</taxon>
        <taxon>Eurotiales</taxon>
        <taxon>Aspergillaceae</taxon>
        <taxon>Aspergillus</taxon>
        <taxon>Aspergillus subgen. Nidulantes</taxon>
    </lineage>
</organism>
<evidence type="ECO:0000256" key="7">
    <source>
        <dbReference type="SAM" id="MobiDB-lite"/>
    </source>
</evidence>
<dbReference type="KEGG" id="ani:ANIA_00680"/>
<sequence>MSSQDSFQSGSTSKVGKRRAAPYGQACLHCFKTKSKCVRQDNSDSCERCLRLKKECSSADALRKRASQKSPDAGSAAIIANLQAQIDDLNALLHKVVENSASPAALREYIEMQQREGKQKQKAYEETESPMSYQTPTTSSDWRLDPEQEQTRLSVFRSRMLPFLAFTHLSPDATAENIFASKPLFFQAIMAVTSPSIQERRARGSDLKRVIIQRTWEGIESSLDLLLCVLTYLGWGYDTFVNKASTSSPSRLTQIAMAVAHDLRVDTSGLKRSDLLSNEVLDPEHQTHDTGNPENSAQQILENERAILGCFFLSSMTASHYGRMEPMRWTPLLEEYLSTISRSRECPTDEIFSLQIRLQVLAQQVCEQRDQRDLDRCQVASNTASSGSTEPLLNRWYLEGLQRKLHEITASIPLHLKENGNIYETIHPVNPDVMQTSPSLSVSSTLDERDCHYQTLQSIRAFFDIILRFTPVDWAGFPFHFWVQDIRCTSVLIRLSLSPSYRDEVRNTVNVLSVIDLVSDKLKGAATEMGETSPEDLFGTLYRIGRMLRAFIGPKLEPVGLSEQQQSALPYVETPLWNEPETAGPSQLELMQMLGFNNLMETSTALPYNPSIYYYTYS</sequence>
<dbReference type="GO" id="GO:0005634">
    <property type="term" value="C:nucleus"/>
    <property type="evidence" value="ECO:0000318"/>
    <property type="project" value="GO_Central"/>
</dbReference>
<dbReference type="Proteomes" id="UP000000560">
    <property type="component" value="Chromosome VIII"/>
</dbReference>
<dbReference type="GO" id="GO:0006355">
    <property type="term" value="P:regulation of DNA-templated transcription"/>
    <property type="evidence" value="ECO:0000318"/>
    <property type="project" value="GO_Central"/>
</dbReference>
<dbReference type="InterPro" id="IPR036864">
    <property type="entry name" value="Zn2-C6_fun-type_DNA-bd_sf"/>
</dbReference>
<keyword evidence="5" id="KW-0804">Transcription</keyword>
<keyword evidence="3" id="KW-0805">Transcription regulation</keyword>
<dbReference type="PANTHER" id="PTHR31845">
    <property type="entry name" value="FINGER DOMAIN PROTEIN, PUTATIVE-RELATED"/>
    <property type="match status" value="1"/>
</dbReference>
<evidence type="ECO:0000256" key="5">
    <source>
        <dbReference type="ARBA" id="ARBA00023163"/>
    </source>
</evidence>
<dbReference type="InterPro" id="IPR001138">
    <property type="entry name" value="Zn2Cys6_DnaBD"/>
</dbReference>
<reference evidence="9" key="1">
    <citation type="journal article" date="2005" name="Nature">
        <title>Sequencing of Aspergillus nidulans and comparative analysis with A. fumigatus and A. oryzae.</title>
        <authorList>
            <person name="Galagan J.E."/>
            <person name="Calvo S.E."/>
            <person name="Cuomo C."/>
            <person name="Ma L.J."/>
            <person name="Wortman J.R."/>
            <person name="Batzoglou S."/>
            <person name="Lee S.I."/>
            <person name="Basturkmen M."/>
            <person name="Spevak C.C."/>
            <person name="Clutterbuck J."/>
            <person name="Kapitonov V."/>
            <person name="Jurka J."/>
            <person name="Scazzocchio C."/>
            <person name="Farman M."/>
            <person name="Butler J."/>
            <person name="Purcell S."/>
            <person name="Harris S."/>
            <person name="Braus G.H."/>
            <person name="Draht O."/>
            <person name="Busch S."/>
            <person name="D'Enfert C."/>
            <person name="Bouchier C."/>
            <person name="Goldman G.H."/>
            <person name="Bell-Pedersen D."/>
            <person name="Griffiths-Jones S."/>
            <person name="Doonan J.H."/>
            <person name="Yu J."/>
            <person name="Vienken K."/>
            <person name="Pain A."/>
            <person name="Freitag M."/>
            <person name="Selker E.U."/>
            <person name="Archer D.B."/>
            <person name="Penalva M.A."/>
            <person name="Oakley B.R."/>
            <person name="Momany M."/>
            <person name="Tanaka T."/>
            <person name="Kumagai T."/>
            <person name="Asai K."/>
            <person name="Machida M."/>
            <person name="Nierman W.C."/>
            <person name="Denning D.W."/>
            <person name="Caddick M."/>
            <person name="Hynes M."/>
            <person name="Paoletti M."/>
            <person name="Fischer R."/>
            <person name="Miller B."/>
            <person name="Dyer P."/>
            <person name="Sachs M.S."/>
            <person name="Osmani S.A."/>
            <person name="Birren B.W."/>
        </authorList>
    </citation>
    <scope>NUCLEOTIDE SEQUENCE [LARGE SCALE GENOMIC DNA]</scope>
    <source>
        <strain evidence="9">FGSC A4 / ATCC 38163 / CBS 112.46 / NRRL 194 / M139</strain>
    </source>
</reference>
<dbReference type="SUPFAM" id="SSF57701">
    <property type="entry name" value="Zn2/Cys6 DNA-binding domain"/>
    <property type="match status" value="1"/>
</dbReference>
<gene>
    <name evidence="8" type="ORF">ANIA_00680</name>
</gene>
<dbReference type="PANTHER" id="PTHR31845:SF18">
    <property type="entry name" value="ZN(II)2CYS6 TRANSCRIPTION FACTOR (EUROFUNG)"/>
    <property type="match status" value="1"/>
</dbReference>
<feature type="compositionally biased region" description="Polar residues" evidence="7">
    <location>
        <begin position="129"/>
        <end position="141"/>
    </location>
</feature>
<name>Q5BFK0_EMENI</name>
<evidence type="ECO:0000256" key="3">
    <source>
        <dbReference type="ARBA" id="ARBA00023015"/>
    </source>
</evidence>
<accession>C8VRR4</accession>
<dbReference type="OMA" id="TASHYGR"/>
<dbReference type="HOGENOM" id="CLU_006524_7_0_1"/>
<accession>Q5BFK0</accession>
<proteinExistence type="predicted"/>
<dbReference type="GO" id="GO:0000976">
    <property type="term" value="F:transcription cis-regulatory region binding"/>
    <property type="evidence" value="ECO:0000318"/>
    <property type="project" value="GO_Central"/>
</dbReference>
<dbReference type="eggNOG" id="ENOG502SD7F">
    <property type="taxonomic scope" value="Eukaryota"/>
</dbReference>
<evidence type="ECO:0000256" key="4">
    <source>
        <dbReference type="ARBA" id="ARBA00023125"/>
    </source>
</evidence>
<dbReference type="GeneID" id="2876452"/>
<reference evidence="9" key="2">
    <citation type="journal article" date="2009" name="Fungal Genet. Biol.">
        <title>The 2008 update of the Aspergillus nidulans genome annotation: a community effort.</title>
        <authorList>
            <person name="Wortman J.R."/>
            <person name="Gilsenan J.M."/>
            <person name="Joardar V."/>
            <person name="Deegan J."/>
            <person name="Clutterbuck J."/>
            <person name="Andersen M.R."/>
            <person name="Archer D."/>
            <person name="Bencina M."/>
            <person name="Braus G."/>
            <person name="Coutinho P."/>
            <person name="von Dohren H."/>
            <person name="Doonan J."/>
            <person name="Driessen A.J."/>
            <person name="Durek P."/>
            <person name="Espeso E."/>
            <person name="Fekete E."/>
            <person name="Flipphi M."/>
            <person name="Estrada C.G."/>
            <person name="Geysens S."/>
            <person name="Goldman G."/>
            <person name="de Groot P.W."/>
            <person name="Hansen K."/>
            <person name="Harris S.D."/>
            <person name="Heinekamp T."/>
            <person name="Helmstaedt K."/>
            <person name="Henrissat B."/>
            <person name="Hofmann G."/>
            <person name="Homan T."/>
            <person name="Horio T."/>
            <person name="Horiuchi H."/>
            <person name="James S."/>
            <person name="Jones M."/>
            <person name="Karaffa L."/>
            <person name="Karanyi Z."/>
            <person name="Kato M."/>
            <person name="Keller N."/>
            <person name="Kelly D.E."/>
            <person name="Kiel J.A."/>
            <person name="Kim J.M."/>
            <person name="van der Klei I.J."/>
            <person name="Klis F.M."/>
            <person name="Kovalchuk A."/>
            <person name="Krasevec N."/>
            <person name="Kubicek C.P."/>
            <person name="Liu B."/>
            <person name="Maccabe A."/>
            <person name="Meyer V."/>
            <person name="Mirabito P."/>
            <person name="Miskei M."/>
            <person name="Mos M."/>
            <person name="Mullins J."/>
            <person name="Nelson D.R."/>
            <person name="Nielsen J."/>
            <person name="Oakley B.R."/>
            <person name="Osmani S.A."/>
            <person name="Pakula T."/>
            <person name="Paszewski A."/>
            <person name="Paulsen I."/>
            <person name="Pilsyk S."/>
            <person name="Pocsi I."/>
            <person name="Punt P.J."/>
            <person name="Ram A.F."/>
            <person name="Ren Q."/>
            <person name="Robellet X."/>
            <person name="Robson G."/>
            <person name="Seiboth B."/>
            <person name="van Solingen P."/>
            <person name="Specht T."/>
            <person name="Sun J."/>
            <person name="Taheri-Talesh N."/>
            <person name="Takeshita N."/>
            <person name="Ussery D."/>
            <person name="vanKuyk P.A."/>
            <person name="Visser H."/>
            <person name="van de Vondervoort P.J."/>
            <person name="de Vries R.P."/>
            <person name="Walton J."/>
            <person name="Xiang X."/>
            <person name="Xiong Y."/>
            <person name="Zeng A.P."/>
            <person name="Brandt B.W."/>
            <person name="Cornell M.J."/>
            <person name="van den Hondel C.A."/>
            <person name="Visser J."/>
            <person name="Oliver S.G."/>
            <person name="Turner G."/>
        </authorList>
    </citation>
    <scope>GENOME REANNOTATION</scope>
    <source>
        <strain evidence="9">FGSC A4 / ATCC 38163 / CBS 112.46 / NRRL 194 / M139</strain>
    </source>
</reference>
<evidence type="ECO:0000256" key="6">
    <source>
        <dbReference type="ARBA" id="ARBA00023242"/>
    </source>
</evidence>
<dbReference type="Gene3D" id="4.10.240.10">
    <property type="entry name" value="Zn(2)-C6 fungal-type DNA-binding domain"/>
    <property type="match status" value="1"/>
</dbReference>
<evidence type="ECO:0000256" key="2">
    <source>
        <dbReference type="ARBA" id="ARBA00022833"/>
    </source>
</evidence>
<dbReference type="CDD" id="cd00067">
    <property type="entry name" value="GAL4"/>
    <property type="match status" value="1"/>
</dbReference>
<dbReference type="RefSeq" id="XP_658284.1">
    <property type="nucleotide sequence ID" value="XM_653192.1"/>
</dbReference>
<dbReference type="InParanoid" id="Q5BFK0"/>
<keyword evidence="9" id="KW-1185">Reference proteome</keyword>
<keyword evidence="4" id="KW-0238">DNA-binding</keyword>
<dbReference type="GO" id="GO:0000981">
    <property type="term" value="F:DNA-binding transcription factor activity, RNA polymerase II-specific"/>
    <property type="evidence" value="ECO:0000318"/>
    <property type="project" value="GO_Central"/>
</dbReference>
<evidence type="ECO:0000313" key="8">
    <source>
        <dbReference type="EMBL" id="CBF88998.1"/>
    </source>
</evidence>
<dbReference type="OrthoDB" id="1600564at2759"/>
<dbReference type="AlphaFoldDB" id="Q5BFK0"/>